<keyword evidence="6 17" id="KW-0812">Transmembrane</keyword>
<evidence type="ECO:0000313" key="20">
    <source>
        <dbReference type="Proteomes" id="UP000683360"/>
    </source>
</evidence>
<feature type="transmembrane region" description="Helical" evidence="17">
    <location>
        <begin position="92"/>
        <end position="113"/>
    </location>
</feature>
<dbReference type="Proteomes" id="UP000683360">
    <property type="component" value="Unassembled WGS sequence"/>
</dbReference>
<dbReference type="InterPro" id="IPR008387">
    <property type="entry name" value="ATP_synth_f6_mt"/>
</dbReference>
<evidence type="ECO:0000259" key="18">
    <source>
        <dbReference type="PROSITE" id="PS50262"/>
    </source>
</evidence>
<gene>
    <name evidence="19" type="ORF">MEDL_45719</name>
</gene>
<dbReference type="GO" id="GO:0005743">
    <property type="term" value="C:mitochondrial inner membrane"/>
    <property type="evidence" value="ECO:0007669"/>
    <property type="project" value="UniProtKB-SubCell"/>
</dbReference>
<feature type="compositionally biased region" description="Polar residues" evidence="16">
    <location>
        <begin position="274"/>
        <end position="286"/>
    </location>
</feature>
<evidence type="ECO:0000256" key="12">
    <source>
        <dbReference type="ARBA" id="ARBA00023128"/>
    </source>
</evidence>
<dbReference type="GO" id="GO:0045259">
    <property type="term" value="C:proton-transporting ATP synthase complex"/>
    <property type="evidence" value="ECO:0007669"/>
    <property type="project" value="UniProtKB-KW"/>
</dbReference>
<keyword evidence="5" id="KW-0138">CF(0)</keyword>
<dbReference type="Gene3D" id="1.20.1070.10">
    <property type="entry name" value="Rhodopsin 7-helix transmembrane proteins"/>
    <property type="match status" value="1"/>
</dbReference>
<dbReference type="AlphaFoldDB" id="A0A8S3TW68"/>
<keyword evidence="7" id="KW-0375">Hydrogen ion transport</keyword>
<dbReference type="InterPro" id="IPR017452">
    <property type="entry name" value="GPCR_Rhodpsn_7TM"/>
</dbReference>
<keyword evidence="11" id="KW-0406">Ion transport</keyword>
<keyword evidence="13 17" id="KW-0472">Membrane</keyword>
<evidence type="ECO:0000256" key="8">
    <source>
        <dbReference type="ARBA" id="ARBA00022792"/>
    </source>
</evidence>
<reference evidence="19" key="1">
    <citation type="submission" date="2021-03" db="EMBL/GenBank/DDBJ databases">
        <authorList>
            <person name="Bekaert M."/>
        </authorList>
    </citation>
    <scope>NUCLEOTIDE SEQUENCE</scope>
</reference>
<evidence type="ECO:0000256" key="9">
    <source>
        <dbReference type="ARBA" id="ARBA00022989"/>
    </source>
</evidence>
<dbReference type="InterPro" id="IPR036204">
    <property type="entry name" value="ATP_synth_f6_sf_mt"/>
</dbReference>
<feature type="transmembrane region" description="Helical" evidence="17">
    <location>
        <begin position="54"/>
        <end position="80"/>
    </location>
</feature>
<dbReference type="Gene3D" id="1.10.246.110">
    <property type="entry name" value="Mitochondrial ATP synthase-coupling factor 6"/>
    <property type="match status" value="1"/>
</dbReference>
<organism evidence="19 20">
    <name type="scientific">Mytilus edulis</name>
    <name type="common">Blue mussel</name>
    <dbReference type="NCBI Taxonomy" id="6550"/>
    <lineage>
        <taxon>Eukaryota</taxon>
        <taxon>Metazoa</taxon>
        <taxon>Spiralia</taxon>
        <taxon>Lophotrochozoa</taxon>
        <taxon>Mollusca</taxon>
        <taxon>Bivalvia</taxon>
        <taxon>Autobranchia</taxon>
        <taxon>Pteriomorphia</taxon>
        <taxon>Mytilida</taxon>
        <taxon>Mytiloidea</taxon>
        <taxon>Mytilidae</taxon>
        <taxon>Mytilinae</taxon>
        <taxon>Mytilus</taxon>
    </lineage>
</organism>
<dbReference type="Pfam" id="PF00001">
    <property type="entry name" value="7tm_1"/>
    <property type="match status" value="1"/>
</dbReference>
<dbReference type="SUPFAM" id="SSF81321">
    <property type="entry name" value="Family A G protein-coupled receptor-like"/>
    <property type="match status" value="1"/>
</dbReference>
<name>A0A8S3TW68_MYTED</name>
<dbReference type="PANTHER" id="PTHR24238">
    <property type="entry name" value="G-PROTEIN COUPLED RECEPTOR"/>
    <property type="match status" value="1"/>
</dbReference>
<keyword evidence="4" id="KW-0813">Transport</keyword>
<keyword evidence="9 17" id="KW-1133">Transmembrane helix</keyword>
<dbReference type="GO" id="GO:0015078">
    <property type="term" value="F:proton transmembrane transporter activity"/>
    <property type="evidence" value="ECO:0007669"/>
    <property type="project" value="InterPro"/>
</dbReference>
<keyword evidence="10" id="KW-0297">G-protein coupled receptor</keyword>
<dbReference type="PRINTS" id="PR00237">
    <property type="entry name" value="GPCRRHODOPSN"/>
</dbReference>
<dbReference type="EMBL" id="CAJPWZ010002196">
    <property type="protein sequence ID" value="CAG2233042.1"/>
    <property type="molecule type" value="Genomic_DNA"/>
</dbReference>
<evidence type="ECO:0000256" key="16">
    <source>
        <dbReference type="SAM" id="MobiDB-lite"/>
    </source>
</evidence>
<evidence type="ECO:0000256" key="14">
    <source>
        <dbReference type="ARBA" id="ARBA00023170"/>
    </source>
</evidence>
<evidence type="ECO:0000256" key="5">
    <source>
        <dbReference type="ARBA" id="ARBA00022547"/>
    </source>
</evidence>
<sequence>MENITVSEWNNIISESLIPNIVILTIYVILGTCGNVLVLLVYSFQMKESSDERYFIPILAAFDMIATIYCGIFMIIQSLYQVIFTHNILCKTAQFFIGFTTYIPVLLLLIIAIQRYMKVCRPLKPAMPLHVKRTTLILAIVISFLGALPLPYIYGSVPFHSITYGSIGRRCGKVKGGHRLVRAIYAIVIGVFAVALVTALIVLYSKIGCTVYRKLKMNRSKSSEVEFKNSVSKTDEDGVAGSEYSDGTQNTLDSKISNSNIIKIDTNCKEQQLENKQQTTTSQPVGSTKRRKDNRRITHKLTVSGEQDTFKNKMLAARVLRSTVSCVAPHVRRNISSCSVLAQKQTSSGDPNDLIQQLFIQKIREFDKKTKSAGGKMPDVDPSVQANLDKEMKKVATQFGVAEGKEAEFSKFPAFNFQGKYILTMGR</sequence>
<dbReference type="OrthoDB" id="6130499at2759"/>
<dbReference type="PANTHER" id="PTHR24238:SF47">
    <property type="entry name" value="ECDYSTEROIDS_DOPAMINE RECEPTOR-RELATED"/>
    <property type="match status" value="1"/>
</dbReference>
<evidence type="ECO:0000256" key="2">
    <source>
        <dbReference type="ARBA" id="ARBA00004273"/>
    </source>
</evidence>
<comment type="similarity">
    <text evidence="3">Belongs to the eukaryotic ATPase subunit F6 family.</text>
</comment>
<keyword evidence="14" id="KW-0675">Receptor</keyword>
<feature type="transmembrane region" description="Helical" evidence="17">
    <location>
        <begin position="134"/>
        <end position="154"/>
    </location>
</feature>
<keyword evidence="20" id="KW-1185">Reference proteome</keyword>
<dbReference type="SUPFAM" id="SSF111357">
    <property type="entry name" value="Mitochondrial ATP synthase coupling factor 6"/>
    <property type="match status" value="1"/>
</dbReference>
<keyword evidence="8" id="KW-0999">Mitochondrion inner membrane</keyword>
<evidence type="ECO:0000256" key="3">
    <source>
        <dbReference type="ARBA" id="ARBA00007346"/>
    </source>
</evidence>
<evidence type="ECO:0000256" key="10">
    <source>
        <dbReference type="ARBA" id="ARBA00023040"/>
    </source>
</evidence>
<dbReference type="PROSITE" id="PS50262">
    <property type="entry name" value="G_PROTEIN_RECEP_F1_2"/>
    <property type="match status" value="1"/>
</dbReference>
<evidence type="ECO:0000256" key="1">
    <source>
        <dbReference type="ARBA" id="ARBA00004141"/>
    </source>
</evidence>
<feature type="domain" description="G-protein coupled receptors family 1 profile" evidence="18">
    <location>
        <begin position="34"/>
        <end position="234"/>
    </location>
</feature>
<evidence type="ECO:0000256" key="6">
    <source>
        <dbReference type="ARBA" id="ARBA00022692"/>
    </source>
</evidence>
<dbReference type="GO" id="GO:0004930">
    <property type="term" value="F:G protein-coupled receptor activity"/>
    <property type="evidence" value="ECO:0007669"/>
    <property type="project" value="UniProtKB-KW"/>
</dbReference>
<dbReference type="CDD" id="cd00637">
    <property type="entry name" value="7tm_classA_rhodopsin-like"/>
    <property type="match status" value="1"/>
</dbReference>
<dbReference type="Pfam" id="PF05511">
    <property type="entry name" value="ATP-synt_F6"/>
    <property type="match status" value="1"/>
</dbReference>
<comment type="caution">
    <text evidence="19">The sequence shown here is derived from an EMBL/GenBank/DDBJ whole genome shotgun (WGS) entry which is preliminary data.</text>
</comment>
<evidence type="ECO:0000313" key="19">
    <source>
        <dbReference type="EMBL" id="CAG2233042.1"/>
    </source>
</evidence>
<evidence type="ECO:0000256" key="7">
    <source>
        <dbReference type="ARBA" id="ARBA00022781"/>
    </source>
</evidence>
<evidence type="ECO:0000256" key="4">
    <source>
        <dbReference type="ARBA" id="ARBA00022448"/>
    </source>
</evidence>
<evidence type="ECO:0000256" key="15">
    <source>
        <dbReference type="ARBA" id="ARBA00023224"/>
    </source>
</evidence>
<keyword evidence="15" id="KW-0807">Transducer</keyword>
<evidence type="ECO:0000256" key="13">
    <source>
        <dbReference type="ARBA" id="ARBA00023136"/>
    </source>
</evidence>
<comment type="subcellular location">
    <subcellularLocation>
        <location evidence="1">Membrane</location>
        <topology evidence="1">Multi-pass membrane protein</topology>
    </subcellularLocation>
    <subcellularLocation>
        <location evidence="2">Mitochondrion inner membrane</location>
    </subcellularLocation>
</comment>
<evidence type="ECO:0000256" key="17">
    <source>
        <dbReference type="SAM" id="Phobius"/>
    </source>
</evidence>
<feature type="transmembrane region" description="Helical" evidence="17">
    <location>
        <begin position="20"/>
        <end position="42"/>
    </location>
</feature>
<proteinExistence type="inferred from homology"/>
<feature type="transmembrane region" description="Helical" evidence="17">
    <location>
        <begin position="183"/>
        <end position="204"/>
    </location>
</feature>
<dbReference type="FunFam" id="1.10.246.110:FF:000001">
    <property type="entry name" value="ATP synthase-coupling factor 6, mitochondrial"/>
    <property type="match status" value="1"/>
</dbReference>
<keyword evidence="12" id="KW-0496">Mitochondrion</keyword>
<dbReference type="InterPro" id="IPR000276">
    <property type="entry name" value="GPCR_Rhodpsn"/>
</dbReference>
<evidence type="ECO:0000256" key="11">
    <source>
        <dbReference type="ARBA" id="ARBA00023065"/>
    </source>
</evidence>
<accession>A0A8S3TW68</accession>
<protein>
    <recommendedName>
        <fullName evidence="18">G-protein coupled receptors family 1 profile domain-containing protein</fullName>
    </recommendedName>
</protein>
<dbReference type="GO" id="GO:0015986">
    <property type="term" value="P:proton motive force-driven ATP synthesis"/>
    <property type="evidence" value="ECO:0007669"/>
    <property type="project" value="InterPro"/>
</dbReference>
<feature type="region of interest" description="Disordered" evidence="16">
    <location>
        <begin position="272"/>
        <end position="296"/>
    </location>
</feature>